<reference evidence="2 3" key="1">
    <citation type="submission" date="2018-06" db="EMBL/GenBank/DDBJ databases">
        <title>Genomic Encyclopedia of Type Strains, Phase IV (KMG-IV): sequencing the most valuable type-strain genomes for metagenomic binning, comparative biology and taxonomic classification.</title>
        <authorList>
            <person name="Goeker M."/>
        </authorList>
    </citation>
    <scope>NUCLEOTIDE SEQUENCE [LARGE SCALE GENOMIC DNA]</scope>
    <source>
        <strain evidence="2 3">DSM 45521</strain>
    </source>
</reference>
<organism evidence="2 3">
    <name type="scientific">Williamsia limnetica</name>
    <dbReference type="NCBI Taxonomy" id="882452"/>
    <lineage>
        <taxon>Bacteria</taxon>
        <taxon>Bacillati</taxon>
        <taxon>Actinomycetota</taxon>
        <taxon>Actinomycetes</taxon>
        <taxon>Mycobacteriales</taxon>
        <taxon>Nocardiaceae</taxon>
        <taxon>Williamsia</taxon>
    </lineage>
</organism>
<proteinExistence type="predicted"/>
<dbReference type="OrthoDB" id="3078222at2"/>
<gene>
    <name evidence="2" type="ORF">DFR67_114157</name>
</gene>
<accession>A0A318RHJ0</accession>
<dbReference type="InterPro" id="IPR006528">
    <property type="entry name" value="Phage_head_morphogenesis_dom"/>
</dbReference>
<feature type="domain" description="Phage head morphogenesis" evidence="1">
    <location>
        <begin position="108"/>
        <end position="234"/>
    </location>
</feature>
<dbReference type="NCBIfam" id="TIGR01641">
    <property type="entry name" value="phageSPP1_gp7"/>
    <property type="match status" value="1"/>
</dbReference>
<comment type="caution">
    <text evidence="2">The sequence shown here is derived from an EMBL/GenBank/DDBJ whole genome shotgun (WGS) entry which is preliminary data.</text>
</comment>
<dbReference type="Proteomes" id="UP000247591">
    <property type="component" value="Unassembled WGS sequence"/>
</dbReference>
<dbReference type="Pfam" id="PF04233">
    <property type="entry name" value="Phage_Mu_F"/>
    <property type="match status" value="1"/>
</dbReference>
<evidence type="ECO:0000313" key="2">
    <source>
        <dbReference type="EMBL" id="PYE14058.1"/>
    </source>
</evidence>
<evidence type="ECO:0000259" key="1">
    <source>
        <dbReference type="Pfam" id="PF04233"/>
    </source>
</evidence>
<dbReference type="EMBL" id="QJSP01000014">
    <property type="protein sequence ID" value="PYE14058.1"/>
    <property type="molecule type" value="Genomic_DNA"/>
</dbReference>
<keyword evidence="3" id="KW-1185">Reference proteome</keyword>
<dbReference type="AlphaFoldDB" id="A0A318RHJ0"/>
<sequence length="240" mass="26942">MLESLRRQFEVQRTIVLGKLDTTPTPTKGYTRKDWLSDVVDWGDLDKEMARVLAPLLLGIVAETGKCAFEQVNLDPSLFNTFNQAIQTYYQLRSSRIAKDVNDETEKQLRAELSQGIQAGETSFELRARVEKVFGAALIYRADRIARTEVTRAQSFADIEGWTQSGVVEGKEWFTAQDERVCKFCRPLNGKVVPLTKNFFSNGDVFEGDGGKTINLDYDDVPGAPLHGNCRCVLLPVLVE</sequence>
<protein>
    <submittedName>
        <fullName evidence="2">SPP1 gp7 family putative phage head morphogenesis protein</fullName>
    </submittedName>
</protein>
<dbReference type="RefSeq" id="WP_110471677.1">
    <property type="nucleotide sequence ID" value="NZ_QJSP01000014.1"/>
</dbReference>
<evidence type="ECO:0000313" key="3">
    <source>
        <dbReference type="Proteomes" id="UP000247591"/>
    </source>
</evidence>
<name>A0A318RHJ0_WILLI</name>